<dbReference type="Pfam" id="PF03033">
    <property type="entry name" value="Glyco_transf_28"/>
    <property type="match status" value="1"/>
</dbReference>
<feature type="compositionally biased region" description="Polar residues" evidence="2">
    <location>
        <begin position="36"/>
        <end position="45"/>
    </location>
</feature>
<feature type="domain" description="Erythromycin biosynthesis protein CIII-like C-terminal" evidence="4">
    <location>
        <begin position="572"/>
        <end position="678"/>
    </location>
</feature>
<dbReference type="STRING" id="253628.A0A0D2B8J7"/>
<evidence type="ECO:0000313" key="6">
    <source>
        <dbReference type="Proteomes" id="UP000053259"/>
    </source>
</evidence>
<dbReference type="FunFam" id="3.40.50.2000:FF:000009">
    <property type="entry name" value="Sterol 3-beta-glucosyltransferase UGT80A2"/>
    <property type="match status" value="1"/>
</dbReference>
<feature type="compositionally biased region" description="Polar residues" evidence="2">
    <location>
        <begin position="832"/>
        <end position="850"/>
    </location>
</feature>
<feature type="region of interest" description="Disordered" evidence="2">
    <location>
        <begin position="784"/>
        <end position="852"/>
    </location>
</feature>
<feature type="region of interest" description="Disordered" evidence="2">
    <location>
        <begin position="1"/>
        <end position="99"/>
    </location>
</feature>
<dbReference type="EMBL" id="KN847532">
    <property type="protein sequence ID" value="KIW07544.1"/>
    <property type="molecule type" value="Genomic_DNA"/>
</dbReference>
<evidence type="ECO:0000259" key="4">
    <source>
        <dbReference type="Pfam" id="PF06722"/>
    </source>
</evidence>
<feature type="domain" description="Glycosyltransferase family 28 N-terminal" evidence="3">
    <location>
        <begin position="252"/>
        <end position="411"/>
    </location>
</feature>
<accession>A0A0D2B8J7</accession>
<dbReference type="OrthoDB" id="5835829at2759"/>
<feature type="compositionally biased region" description="Acidic residues" evidence="2">
    <location>
        <begin position="126"/>
        <end position="140"/>
    </location>
</feature>
<dbReference type="Pfam" id="PF06722">
    <property type="entry name" value="EryCIII-like_C"/>
    <property type="match status" value="1"/>
</dbReference>
<dbReference type="Gene3D" id="3.40.50.2000">
    <property type="entry name" value="Glycogen Phosphorylase B"/>
    <property type="match status" value="2"/>
</dbReference>
<dbReference type="AlphaFoldDB" id="A0A0D2B8J7"/>
<dbReference type="GeneID" id="27309476"/>
<dbReference type="RefSeq" id="XP_016217413.1">
    <property type="nucleotide sequence ID" value="XM_016354401.1"/>
</dbReference>
<gene>
    <name evidence="5" type="ORF">PV09_01503</name>
</gene>
<dbReference type="PROSITE" id="PS50007">
    <property type="entry name" value="PIPLC_X_DOMAIN"/>
    <property type="match status" value="1"/>
</dbReference>
<evidence type="ECO:0000259" key="3">
    <source>
        <dbReference type="Pfam" id="PF03033"/>
    </source>
</evidence>
<feature type="region of interest" description="Disordered" evidence="2">
    <location>
        <begin position="1108"/>
        <end position="1130"/>
    </location>
</feature>
<dbReference type="SUPFAM" id="SSF53756">
    <property type="entry name" value="UDP-Glycosyltransferase/glycogen phosphorylase"/>
    <property type="match status" value="1"/>
</dbReference>
<keyword evidence="6" id="KW-1185">Reference proteome</keyword>
<dbReference type="Proteomes" id="UP000053259">
    <property type="component" value="Unassembled WGS sequence"/>
</dbReference>
<dbReference type="GO" id="GO:0016906">
    <property type="term" value="F:sterol 3-beta-glucosyltransferase activity"/>
    <property type="evidence" value="ECO:0007669"/>
    <property type="project" value="UniProtKB-ARBA"/>
</dbReference>
<name>A0A0D2B8J7_9PEZI</name>
<feature type="compositionally biased region" description="Polar residues" evidence="2">
    <location>
        <begin position="1"/>
        <end position="13"/>
    </location>
</feature>
<dbReference type="CDD" id="cd03784">
    <property type="entry name" value="GT1_Gtf-like"/>
    <property type="match status" value="1"/>
</dbReference>
<reference evidence="5 6" key="1">
    <citation type="submission" date="2015-01" db="EMBL/GenBank/DDBJ databases">
        <title>The Genome Sequence of Ochroconis gallopava CBS43764.</title>
        <authorList>
            <consortium name="The Broad Institute Genomics Platform"/>
            <person name="Cuomo C."/>
            <person name="de Hoog S."/>
            <person name="Gorbushina A."/>
            <person name="Stielow B."/>
            <person name="Teixiera M."/>
            <person name="Abouelleil A."/>
            <person name="Chapman S.B."/>
            <person name="Priest M."/>
            <person name="Young S.K."/>
            <person name="Wortman J."/>
            <person name="Nusbaum C."/>
            <person name="Birren B."/>
        </authorList>
    </citation>
    <scope>NUCLEOTIDE SEQUENCE [LARGE SCALE GENOMIC DNA]</scope>
    <source>
        <strain evidence="5 6">CBS 43764</strain>
    </source>
</reference>
<dbReference type="InterPro" id="IPR010610">
    <property type="entry name" value="EryCIII-like_C"/>
</dbReference>
<feature type="region of interest" description="Disordered" evidence="2">
    <location>
        <begin position="214"/>
        <end position="243"/>
    </location>
</feature>
<evidence type="ECO:0000256" key="2">
    <source>
        <dbReference type="SAM" id="MobiDB-lite"/>
    </source>
</evidence>
<dbReference type="PANTHER" id="PTHR48050:SF5">
    <property type="entry name" value="UDP-GLUCOSE,STEROL TRANSFERASE"/>
    <property type="match status" value="1"/>
</dbReference>
<feature type="compositionally biased region" description="Basic and acidic residues" evidence="2">
    <location>
        <begin position="1108"/>
        <end position="1118"/>
    </location>
</feature>
<feature type="compositionally biased region" description="Polar residues" evidence="2">
    <location>
        <begin position="64"/>
        <end position="76"/>
    </location>
</feature>
<feature type="region of interest" description="Disordered" evidence="2">
    <location>
        <begin position="124"/>
        <end position="157"/>
    </location>
</feature>
<dbReference type="FunFam" id="3.40.50.2000:FF:000100">
    <property type="entry name" value="Glycosyltransferase family 1 protein"/>
    <property type="match status" value="1"/>
</dbReference>
<evidence type="ECO:0000313" key="5">
    <source>
        <dbReference type="EMBL" id="KIW07544.1"/>
    </source>
</evidence>
<dbReference type="InterPro" id="IPR002213">
    <property type="entry name" value="UDP_glucos_trans"/>
</dbReference>
<dbReference type="PANTHER" id="PTHR48050">
    <property type="entry name" value="STEROL 3-BETA-GLUCOSYLTRANSFERASE"/>
    <property type="match status" value="1"/>
</dbReference>
<dbReference type="GO" id="GO:0005975">
    <property type="term" value="P:carbohydrate metabolic process"/>
    <property type="evidence" value="ECO:0007669"/>
    <property type="project" value="InterPro"/>
</dbReference>
<dbReference type="InterPro" id="IPR004276">
    <property type="entry name" value="GlycoTrans_28_N"/>
</dbReference>
<dbReference type="VEuPathDB" id="FungiDB:PV09_01503"/>
<sequence length="1130" mass="124609">MEGTESQEAQVTNESRKDGSAVLQVATKDAVRRPTCPTTKSSSDAETLVDAQASDDPVHDPSVGGQNTVQTTPSTSHHVDRPSMRAKAGSDIPPKGPRASFLGLQRFATASQVPARQSNLVYTQGEDAEIEPSNDSSEDEGTCKPSATARDSRPRNRAYERYSRFRLGNDYFSTIGKVRRRDGRLNISLNETDSSGYLAKALGTGFRHHFFHRQELDGQDESKSSKTTQSDDKKGKLPQGLDDNRDVPRLNIVIIVIGSRGDIQPFLKVGKILKQEYGHRVRIATHPAFKDFVEKDGKLEFFSVGGDPSDLMAFMVKNPGLVPSIETIRAGDISARRAQMAEMFEGMWRACINATDNELDKDNMKMMGRYEPFIADAIIANPPSFAHIHIAERLGVPLHLMFTFPYTPTTQFPHPLANIKSTNVDHAYANFMSYPLVELMTWQGLGDLINRFRVHTLGLEEVSTLWAPGQLYRMAVPFTYMWSPGLVPKPQDYGDNIDICGFVFLDLGSSYKPPEPLQKFLDAGEPPVYIGFGSIVVDDPNAFTAMIFEAVKLAGVRALVSKGWGGLGSGEMEIPENIFLLEDTPHDWLFPRVQAVIHHGGAGTTAIGLKCGKPSMIVPFFGDQPFWGAMVAKKRAGAFECIPYKRLTAEKLAEGIKQCLTDEARQNALKIAESIAAEGDGALNAVKSFHKHLNLSGSRSIRCSILENRVAVWKIKNLDLKLSALAAEILAEQKKIRWQDLRLVRHNEWNDFEGPGGPITGVLGPILTTVLDIGKETASIPLNAGQSIKSRKKRKAKKRRLERRKRKSEDVNDNTIPSYQSAKGKPSRPPEGQTSLQRQLTSMSALSTDPSEPLVEEVMKQIGHGLKEAGKAFLNLPMNIIVGVAQGFHNAPRLYGDETVRKPRRISGYRSGLRAGRDELFYGIWDGWTGVVTQPYHGAKEHGVVGALEGTAIGIGGLFLKNIAALFGPIAYTAKGIEKEILKSRQPTKFIRKARMIQGSKELRALEATASSSREVFNETQPGTFHPVDGETLESVRNTVEEGWSVIMELLDAMEEKRNKKKKNSSDGPLKLKSKLGFSAAEKRWHESGALESIHTAKIALEAKKAGKDIGESLDERRRNKQSAVDVVAR</sequence>
<evidence type="ECO:0000256" key="1">
    <source>
        <dbReference type="ARBA" id="ARBA00022679"/>
    </source>
</evidence>
<feature type="compositionally biased region" description="Basic residues" evidence="2">
    <location>
        <begin position="789"/>
        <end position="806"/>
    </location>
</feature>
<dbReference type="InterPro" id="IPR050426">
    <property type="entry name" value="Glycosyltransferase_28"/>
</dbReference>
<proteinExistence type="predicted"/>
<dbReference type="InParanoid" id="A0A0D2B8J7"/>
<feature type="compositionally biased region" description="Basic and acidic residues" evidence="2">
    <location>
        <begin position="214"/>
        <end position="235"/>
    </location>
</feature>
<protein>
    <submittedName>
        <fullName evidence="5">Uncharacterized protein</fullName>
    </submittedName>
</protein>
<keyword evidence="1" id="KW-0808">Transferase</keyword>
<dbReference type="HOGENOM" id="CLU_000537_2_2_1"/>
<organism evidence="5 6">
    <name type="scientific">Verruconis gallopava</name>
    <dbReference type="NCBI Taxonomy" id="253628"/>
    <lineage>
        <taxon>Eukaryota</taxon>
        <taxon>Fungi</taxon>
        <taxon>Dikarya</taxon>
        <taxon>Ascomycota</taxon>
        <taxon>Pezizomycotina</taxon>
        <taxon>Dothideomycetes</taxon>
        <taxon>Pleosporomycetidae</taxon>
        <taxon>Venturiales</taxon>
        <taxon>Sympoventuriaceae</taxon>
        <taxon>Verruconis</taxon>
    </lineage>
</organism>